<proteinExistence type="predicted"/>
<dbReference type="InterPro" id="IPR052936">
    <property type="entry name" value="Jasmonate_Hydroxylase-like"/>
</dbReference>
<sequence length="114" mass="12939">MDTGDPIAVTPEPPYYAVIFTSLLSPDTEGYGEAADRMFELVKGMPGYLGAEHARDGVGITVAYFRDEEAIAAWREHPEHAEVRARGRKQWYDAFELRIARVERAYGFRRSEVD</sequence>
<name>A0ABW2TN93_9PSEU</name>
<gene>
    <name evidence="2" type="ORF">ACFQV2_15250</name>
</gene>
<dbReference type="Gene3D" id="3.30.70.100">
    <property type="match status" value="1"/>
</dbReference>
<dbReference type="PANTHER" id="PTHR37811:SF2">
    <property type="entry name" value="ABM DOMAIN-CONTAINING PROTEIN"/>
    <property type="match status" value="1"/>
</dbReference>
<dbReference type="EMBL" id="JBHTEY010000004">
    <property type="protein sequence ID" value="MFC7614678.1"/>
    <property type="molecule type" value="Genomic_DNA"/>
</dbReference>
<evidence type="ECO:0000313" key="3">
    <source>
        <dbReference type="Proteomes" id="UP001596512"/>
    </source>
</evidence>
<dbReference type="GO" id="GO:0004497">
    <property type="term" value="F:monooxygenase activity"/>
    <property type="evidence" value="ECO:0007669"/>
    <property type="project" value="UniProtKB-KW"/>
</dbReference>
<dbReference type="InterPro" id="IPR007138">
    <property type="entry name" value="ABM_dom"/>
</dbReference>
<dbReference type="SUPFAM" id="SSF54909">
    <property type="entry name" value="Dimeric alpha+beta barrel"/>
    <property type="match status" value="1"/>
</dbReference>
<dbReference type="InterPro" id="IPR011008">
    <property type="entry name" value="Dimeric_a/b-barrel"/>
</dbReference>
<accession>A0ABW2TN93</accession>
<protein>
    <submittedName>
        <fullName evidence="2">Antibiotic biosynthesis monooxygenase family protein</fullName>
        <ecNumber evidence="2">1.14.-.-</ecNumber>
    </submittedName>
</protein>
<dbReference type="PANTHER" id="PTHR37811">
    <property type="entry name" value="BLL5343 PROTEIN"/>
    <property type="match status" value="1"/>
</dbReference>
<organism evidence="2 3">
    <name type="scientific">Actinokineospora soli</name>
    <dbReference type="NCBI Taxonomy" id="1048753"/>
    <lineage>
        <taxon>Bacteria</taxon>
        <taxon>Bacillati</taxon>
        <taxon>Actinomycetota</taxon>
        <taxon>Actinomycetes</taxon>
        <taxon>Pseudonocardiales</taxon>
        <taxon>Pseudonocardiaceae</taxon>
        <taxon>Actinokineospora</taxon>
    </lineage>
</organism>
<comment type="caution">
    <text evidence="2">The sequence shown here is derived from an EMBL/GenBank/DDBJ whole genome shotgun (WGS) entry which is preliminary data.</text>
</comment>
<evidence type="ECO:0000313" key="2">
    <source>
        <dbReference type="EMBL" id="MFC7614678.1"/>
    </source>
</evidence>
<keyword evidence="3" id="KW-1185">Reference proteome</keyword>
<dbReference type="Proteomes" id="UP001596512">
    <property type="component" value="Unassembled WGS sequence"/>
</dbReference>
<keyword evidence="2" id="KW-0560">Oxidoreductase</keyword>
<dbReference type="Pfam" id="PF03992">
    <property type="entry name" value="ABM"/>
    <property type="match status" value="1"/>
</dbReference>
<reference evidence="3" key="1">
    <citation type="journal article" date="2019" name="Int. J. Syst. Evol. Microbiol.">
        <title>The Global Catalogue of Microorganisms (GCM) 10K type strain sequencing project: providing services to taxonomists for standard genome sequencing and annotation.</title>
        <authorList>
            <consortium name="The Broad Institute Genomics Platform"/>
            <consortium name="The Broad Institute Genome Sequencing Center for Infectious Disease"/>
            <person name="Wu L."/>
            <person name="Ma J."/>
        </authorList>
    </citation>
    <scope>NUCLEOTIDE SEQUENCE [LARGE SCALE GENOMIC DNA]</scope>
    <source>
        <strain evidence="3">JCM 17695</strain>
    </source>
</reference>
<evidence type="ECO:0000259" key="1">
    <source>
        <dbReference type="Pfam" id="PF03992"/>
    </source>
</evidence>
<feature type="domain" description="ABM" evidence="1">
    <location>
        <begin position="16"/>
        <end position="85"/>
    </location>
</feature>
<dbReference type="EC" id="1.14.-.-" evidence="2"/>
<keyword evidence="2" id="KW-0503">Monooxygenase</keyword>